<dbReference type="SUPFAM" id="SSF56104">
    <property type="entry name" value="SAICAR synthase-like"/>
    <property type="match status" value="1"/>
</dbReference>
<evidence type="ECO:0000256" key="2">
    <source>
        <dbReference type="ARBA" id="ARBA00022679"/>
    </source>
</evidence>
<dbReference type="Gene3D" id="3.30.470.160">
    <property type="entry name" value="Inositol polyphosphate kinase"/>
    <property type="match status" value="1"/>
</dbReference>
<keyword evidence="2 4" id="KW-0808">Transferase</keyword>
<dbReference type="GO" id="GO:0046854">
    <property type="term" value="P:phosphatidylinositol phosphate biosynthetic process"/>
    <property type="evidence" value="ECO:0007669"/>
    <property type="project" value="TreeGrafter"/>
</dbReference>
<accession>A0A8H5CXP0</accession>
<evidence type="ECO:0000256" key="4">
    <source>
        <dbReference type="RuleBase" id="RU363090"/>
    </source>
</evidence>
<evidence type="ECO:0000256" key="3">
    <source>
        <dbReference type="ARBA" id="ARBA00022777"/>
    </source>
</evidence>
<dbReference type="PANTHER" id="PTHR12400">
    <property type="entry name" value="INOSITOL POLYPHOSPHATE KINASE"/>
    <property type="match status" value="1"/>
</dbReference>
<dbReference type="AlphaFoldDB" id="A0A8H5CXP0"/>
<comment type="similarity">
    <text evidence="1 4">Belongs to the inositol phosphokinase (IPK) family.</text>
</comment>
<dbReference type="GO" id="GO:0008440">
    <property type="term" value="F:inositol-1,4,5-trisphosphate 3-kinase activity"/>
    <property type="evidence" value="ECO:0007669"/>
    <property type="project" value="TreeGrafter"/>
</dbReference>
<dbReference type="InterPro" id="IPR038286">
    <property type="entry name" value="IPK_sf"/>
</dbReference>
<dbReference type="Proteomes" id="UP000559027">
    <property type="component" value="Unassembled WGS sequence"/>
</dbReference>
<dbReference type="GO" id="GO:0000824">
    <property type="term" value="F:inositol-1,4,5,6-tetrakisphosphate 3-kinase activity"/>
    <property type="evidence" value="ECO:0007669"/>
    <property type="project" value="TreeGrafter"/>
</dbReference>
<dbReference type="EC" id="2.7.-.-" evidence="4"/>
<keyword evidence="3 4" id="KW-0418">Kinase</keyword>
<dbReference type="GO" id="GO:0032958">
    <property type="term" value="P:inositol phosphate biosynthetic process"/>
    <property type="evidence" value="ECO:0007669"/>
    <property type="project" value="InterPro"/>
</dbReference>
<reference evidence="6 7" key="1">
    <citation type="journal article" date="2020" name="ISME J.">
        <title>Uncovering the hidden diversity of litter-decomposition mechanisms in mushroom-forming fungi.</title>
        <authorList>
            <person name="Floudas D."/>
            <person name="Bentzer J."/>
            <person name="Ahren D."/>
            <person name="Johansson T."/>
            <person name="Persson P."/>
            <person name="Tunlid A."/>
        </authorList>
    </citation>
    <scope>NUCLEOTIDE SEQUENCE [LARGE SCALE GENOMIC DNA]</scope>
    <source>
        <strain evidence="6 7">CBS 146.42</strain>
    </source>
</reference>
<dbReference type="OrthoDB" id="338650at2759"/>
<dbReference type="InterPro" id="IPR005522">
    <property type="entry name" value="IPK"/>
</dbReference>
<feature type="compositionally biased region" description="Acidic residues" evidence="5">
    <location>
        <begin position="232"/>
        <end position="242"/>
    </location>
</feature>
<protein>
    <recommendedName>
        <fullName evidence="4">Kinase</fullName>
        <ecNumber evidence="4">2.7.-.-</ecNumber>
    </recommendedName>
</protein>
<dbReference type="Pfam" id="PF03770">
    <property type="entry name" value="IPK"/>
    <property type="match status" value="1"/>
</dbReference>
<dbReference type="GO" id="GO:0005634">
    <property type="term" value="C:nucleus"/>
    <property type="evidence" value="ECO:0007669"/>
    <property type="project" value="TreeGrafter"/>
</dbReference>
<dbReference type="EMBL" id="JAACJO010000016">
    <property type="protein sequence ID" value="KAF5349488.1"/>
    <property type="molecule type" value="Genomic_DNA"/>
</dbReference>
<organism evidence="6 7">
    <name type="scientific">Leucocoprinus leucothites</name>
    <dbReference type="NCBI Taxonomy" id="201217"/>
    <lineage>
        <taxon>Eukaryota</taxon>
        <taxon>Fungi</taxon>
        <taxon>Dikarya</taxon>
        <taxon>Basidiomycota</taxon>
        <taxon>Agaricomycotina</taxon>
        <taxon>Agaricomycetes</taxon>
        <taxon>Agaricomycetidae</taxon>
        <taxon>Agaricales</taxon>
        <taxon>Agaricineae</taxon>
        <taxon>Agaricaceae</taxon>
        <taxon>Leucocoprinus</taxon>
    </lineage>
</organism>
<evidence type="ECO:0000313" key="6">
    <source>
        <dbReference type="EMBL" id="KAF5349488.1"/>
    </source>
</evidence>
<dbReference type="PANTHER" id="PTHR12400:SF108">
    <property type="entry name" value="KINASE"/>
    <property type="match status" value="1"/>
</dbReference>
<sequence length="293" mass="32067">MSTVQNPKTVVLEAQVGGHAGVLTSEDGELLIKPALARELGFYQQMQNDETLSALLPYVPKFIGTLRLEGEVDEILENISYPFLKPNIMDIKLGTVLHDDGASAEKVARMIETARKTTSLETGVRLTGFQVYDNVTGLAVNTPKSYGKSIKAADLPEGIAKFFPVGKPAPESSNGLSASLLRQILPAIRDEIKEIRDVFSELELRMVGGSLLIVYEGDWTRAQEGVDRMYEEEASDEEEDEEDAKKKPGPPFVVKLIDFAHTKVVPGQGPDEGVLLGMDTVLRLLDGRIKEIA</sequence>
<feature type="region of interest" description="Disordered" evidence="5">
    <location>
        <begin position="228"/>
        <end position="249"/>
    </location>
</feature>
<dbReference type="GO" id="GO:0005737">
    <property type="term" value="C:cytoplasm"/>
    <property type="evidence" value="ECO:0007669"/>
    <property type="project" value="TreeGrafter"/>
</dbReference>
<keyword evidence="7" id="KW-1185">Reference proteome</keyword>
<name>A0A8H5CXP0_9AGAR</name>
<gene>
    <name evidence="6" type="ORF">D9756_008917</name>
</gene>
<evidence type="ECO:0000256" key="5">
    <source>
        <dbReference type="SAM" id="MobiDB-lite"/>
    </source>
</evidence>
<evidence type="ECO:0000313" key="7">
    <source>
        <dbReference type="Proteomes" id="UP000559027"/>
    </source>
</evidence>
<comment type="caution">
    <text evidence="6">The sequence shown here is derived from an EMBL/GenBank/DDBJ whole genome shotgun (WGS) entry which is preliminary data.</text>
</comment>
<proteinExistence type="inferred from homology"/>
<evidence type="ECO:0000256" key="1">
    <source>
        <dbReference type="ARBA" id="ARBA00007374"/>
    </source>
</evidence>